<name>A0A1Q6A160_9SPHI</name>
<proteinExistence type="predicted"/>
<organism evidence="2 3">
    <name type="scientific">Mucilaginibacter polytrichastri</name>
    <dbReference type="NCBI Taxonomy" id="1302689"/>
    <lineage>
        <taxon>Bacteria</taxon>
        <taxon>Pseudomonadati</taxon>
        <taxon>Bacteroidota</taxon>
        <taxon>Sphingobacteriia</taxon>
        <taxon>Sphingobacteriales</taxon>
        <taxon>Sphingobacteriaceae</taxon>
        <taxon>Mucilaginibacter</taxon>
    </lineage>
</organism>
<gene>
    <name evidence="2" type="ORF">RG47T_3174</name>
</gene>
<dbReference type="OrthoDB" id="9798438at2"/>
<feature type="chain" id="PRO_5010261326" evidence="1">
    <location>
        <begin position="27"/>
        <end position="304"/>
    </location>
</feature>
<comment type="caution">
    <text evidence="2">The sequence shown here is derived from an EMBL/GenBank/DDBJ whole genome shotgun (WGS) entry which is preliminary data.</text>
</comment>
<accession>A0A1Q6A160</accession>
<evidence type="ECO:0000313" key="3">
    <source>
        <dbReference type="Proteomes" id="UP000186720"/>
    </source>
</evidence>
<evidence type="ECO:0000256" key="1">
    <source>
        <dbReference type="SAM" id="SignalP"/>
    </source>
</evidence>
<sequence length="304" mass="34382">MTRKKIKKRKFALLLIVITMFFAAYAHHKFGNQPVTMGRLQDKLMDETSGMAASAINPDIFYVHNDSGDTSRFFAINAEGKLKATYYYHGMAGGKFGVWDCEDIAVGPGPAKNKSYIYLGDIGDNGATHKNSTIYRFNEPKITAKDSVSNINAAVLYLKYPDGPRDAETLMVDPLEKLLYIVSKRQDSVTVYTTPLLFKNGDTVTLTKQCRLYFKGLRPLRWITAGDISADGKQILLKSYVNVYYWQRQPGETVWQAMLRKPKELPYEQEHQGEAIAFTRDGKAYLTTSEGVYAPIYKYFIPAN</sequence>
<keyword evidence="3" id="KW-1185">Reference proteome</keyword>
<feature type="signal peptide" evidence="1">
    <location>
        <begin position="1"/>
        <end position="26"/>
    </location>
</feature>
<dbReference type="EMBL" id="MPPL01000001">
    <property type="protein sequence ID" value="OKS87712.1"/>
    <property type="molecule type" value="Genomic_DNA"/>
</dbReference>
<dbReference type="AlphaFoldDB" id="A0A1Q6A160"/>
<dbReference type="RefSeq" id="WP_074490284.1">
    <property type="nucleotide sequence ID" value="NZ_FPAM01000016.1"/>
</dbReference>
<evidence type="ECO:0000313" key="2">
    <source>
        <dbReference type="EMBL" id="OKS87712.1"/>
    </source>
</evidence>
<protein>
    <submittedName>
        <fullName evidence="2">Uncharacterized protein</fullName>
    </submittedName>
</protein>
<keyword evidence="1" id="KW-0732">Signal</keyword>
<dbReference type="STRING" id="1302689.RG47T_3174"/>
<dbReference type="Proteomes" id="UP000186720">
    <property type="component" value="Unassembled WGS sequence"/>
</dbReference>
<reference evidence="2 3" key="1">
    <citation type="submission" date="2016-11" db="EMBL/GenBank/DDBJ databases">
        <title>Whole Genome Sequencing of Mucilaginibacter polytrichastri RG4-7(T) isolated from the moss sample.</title>
        <authorList>
            <person name="Li Y."/>
        </authorList>
    </citation>
    <scope>NUCLEOTIDE SEQUENCE [LARGE SCALE GENOMIC DNA]</scope>
    <source>
        <strain evidence="2 3">RG4-7</strain>
    </source>
</reference>
<dbReference type="SUPFAM" id="SSF75011">
    <property type="entry name" value="3-carboxy-cis,cis-mucoante lactonizing enzyme"/>
    <property type="match status" value="1"/>
</dbReference>